<comment type="caution">
    <text evidence="3">The sequence shown here is derived from an EMBL/GenBank/DDBJ whole genome shotgun (WGS) entry which is preliminary data.</text>
</comment>
<protein>
    <recommendedName>
        <fullName evidence="2">F-box domain-containing protein</fullName>
    </recommendedName>
</protein>
<feature type="domain" description="F-box" evidence="2">
    <location>
        <begin position="19"/>
        <end position="56"/>
    </location>
</feature>
<dbReference type="SUPFAM" id="SSF52047">
    <property type="entry name" value="RNI-like"/>
    <property type="match status" value="1"/>
</dbReference>
<dbReference type="GO" id="GO:0019005">
    <property type="term" value="C:SCF ubiquitin ligase complex"/>
    <property type="evidence" value="ECO:0007669"/>
    <property type="project" value="TreeGrafter"/>
</dbReference>
<gene>
    <name evidence="3" type="ORF">BG015_007812</name>
</gene>
<dbReference type="InterPro" id="IPR001810">
    <property type="entry name" value="F-box_dom"/>
</dbReference>
<evidence type="ECO:0000259" key="2">
    <source>
        <dbReference type="Pfam" id="PF12937"/>
    </source>
</evidence>
<dbReference type="Gene3D" id="3.80.10.10">
    <property type="entry name" value="Ribonuclease Inhibitor"/>
    <property type="match status" value="3"/>
</dbReference>
<evidence type="ECO:0000313" key="3">
    <source>
        <dbReference type="EMBL" id="KAF9150393.1"/>
    </source>
</evidence>
<name>A0A9P5S1G7_9FUNG</name>
<accession>A0A9P5S1G7</accession>
<keyword evidence="4" id="KW-1185">Reference proteome</keyword>
<dbReference type="InterPro" id="IPR036047">
    <property type="entry name" value="F-box-like_dom_sf"/>
</dbReference>
<reference evidence="3" key="1">
    <citation type="journal article" date="2020" name="Fungal Divers.">
        <title>Resolving the Mortierellaceae phylogeny through synthesis of multi-gene phylogenetics and phylogenomics.</title>
        <authorList>
            <person name="Vandepol N."/>
            <person name="Liber J."/>
            <person name="Desiro A."/>
            <person name="Na H."/>
            <person name="Kennedy M."/>
            <person name="Barry K."/>
            <person name="Grigoriev I.V."/>
            <person name="Miller A.N."/>
            <person name="O'Donnell K."/>
            <person name="Stajich J.E."/>
            <person name="Bonito G."/>
        </authorList>
    </citation>
    <scope>NUCLEOTIDE SEQUENCE</scope>
    <source>
        <strain evidence="3">NRRL 6426</strain>
    </source>
</reference>
<dbReference type="OrthoDB" id="2402383at2759"/>
<proteinExistence type="predicted"/>
<organism evidence="3 4">
    <name type="scientific">Linnemannia schmuckeri</name>
    <dbReference type="NCBI Taxonomy" id="64567"/>
    <lineage>
        <taxon>Eukaryota</taxon>
        <taxon>Fungi</taxon>
        <taxon>Fungi incertae sedis</taxon>
        <taxon>Mucoromycota</taxon>
        <taxon>Mortierellomycotina</taxon>
        <taxon>Mortierellomycetes</taxon>
        <taxon>Mortierellales</taxon>
        <taxon>Mortierellaceae</taxon>
        <taxon>Linnemannia</taxon>
    </lineage>
</organism>
<feature type="compositionally biased region" description="Low complexity" evidence="1">
    <location>
        <begin position="340"/>
        <end position="365"/>
    </location>
</feature>
<dbReference type="Proteomes" id="UP000748756">
    <property type="component" value="Unassembled WGS sequence"/>
</dbReference>
<dbReference type="InterPro" id="IPR032675">
    <property type="entry name" value="LRR_dom_sf"/>
</dbReference>
<dbReference type="AlphaFoldDB" id="A0A9P5S1G7"/>
<dbReference type="EMBL" id="JAAAUQ010000422">
    <property type="protein sequence ID" value="KAF9150393.1"/>
    <property type="molecule type" value="Genomic_DNA"/>
</dbReference>
<dbReference type="Pfam" id="PF12937">
    <property type="entry name" value="F-box-like"/>
    <property type="match status" value="1"/>
</dbReference>
<dbReference type="GO" id="GO:0031146">
    <property type="term" value="P:SCF-dependent proteasomal ubiquitin-dependent protein catabolic process"/>
    <property type="evidence" value="ECO:0007669"/>
    <property type="project" value="TreeGrafter"/>
</dbReference>
<evidence type="ECO:0000313" key="4">
    <source>
        <dbReference type="Proteomes" id="UP000748756"/>
    </source>
</evidence>
<evidence type="ECO:0000256" key="1">
    <source>
        <dbReference type="SAM" id="MobiDB-lite"/>
    </source>
</evidence>
<feature type="region of interest" description="Disordered" evidence="1">
    <location>
        <begin position="340"/>
        <end position="370"/>
    </location>
</feature>
<dbReference type="PANTHER" id="PTHR13318">
    <property type="entry name" value="PARTNER OF PAIRED, ISOFORM B-RELATED"/>
    <property type="match status" value="1"/>
</dbReference>
<sequence>MMSSSQDLSANDITPWISEIMTYIGAYLTPPDLLSVVCVCRHWNRTFIPLLWHNINDSLYNWPNLVMRILPTLEAESEQQQQEETARIRRMFEKYGCHIRQLFLSRLELLTIISEVAMAASTGGGLSSCTQLQDLEVSLVNLISPKEQAENKRIKALTQEEQAVKREQARAIGMPLVLSPVLEGVFEARMGAFRNVAKQIKDWESNQRFWLLVRQNRQGIRSLSMSWSIMGSCRIVDHNFLYHTLGEMKQLKVLRNDMVLLGLNRLMRSVPMLEKYSTWSHLIGSGWTLVDDDLSIGRQSMSLKVLEIWGPMGSDKVGELLRRFAHLDRLSLGRLVPSNTETTTATGTRLLTDGEGASGEGESAGVEQNRHKSRLKELEINLPRLSGSTVNVLLDVLRLVPYLTTLSIKELDMETATAIGRGCEFLETFSLWIKVEPNPANQEQLGATELNALNVILQSCSRLKWADASRCMIAADDLLDNQPAWVCQSLELLRCRIVGFYCLTDEEQEVIQTINGPDFVGCKESDYERKILQFSNRRQEQHMAVYGRIASLMHLVTLDLASRYRYRPLPGLLQPLDTARKVNALEVSLLMGLERLSTLGCLEEFGFEGQSFGIGESELEWMVKSWPRLKVVRGLQERALDDVATRQRKARLREVLEQKKASILLSCVQVSSLWHSALSASLWHTIDDTLYSWKHYLEKHDSEEEAGEHDTQWVMGIFAKYGHHIRELSITWKVLISAAFEGGACSELVSLRIHALFYETKREVLEKRGIPVGRSYAVKPGPFLSPIFKEGAVLKETWSSGRSERQQQIDWLVVQQYWLLIRQNLGLRSLDIRRMPQWMGGLAQETFFYETVGLLDRLVDLGMDDFEVDLNLLLVAQPKLQRFRTSLNLHYRHTLTTLFPGLRLVECKGYISPLNVATLLGRIPGLEEMRLYSFLPGRSSLPVTTLSAQIEELKAFIDPILSSPSNLQTFFLEKTRQGADVEILKVFLPWWPSLKRLLVTGLTREIAFTAIKFCPLLEHVGETMDPTSIFPDHQRKTDHNIPTLFLKSCPQLRVINGIKLAIDVHLDPHAVEGWICPQLRTLRCQIIGLPRLTKQERIALDTQPLDSLSPSPASIQENLDATQEEKAEAAEARINIQTFQKLHHQIYDQLAQLTNLRRLILGFEFRDFYRLILYSQGSYPVWNYDDPVPGTLEFSLASGLGRLSTLKNLEEFGFEGLDHRIGRLEIEWMAANWPQLRVLRGVADDKTSGRAYAKQKQLIREHMHSLRPEIIFE</sequence>
<dbReference type="SUPFAM" id="SSF81383">
    <property type="entry name" value="F-box domain"/>
    <property type="match status" value="1"/>
</dbReference>